<name>A0A5B7AQQ8_DAVIN</name>
<evidence type="ECO:0000256" key="6">
    <source>
        <dbReference type="ARBA" id="ARBA00023163"/>
    </source>
</evidence>
<dbReference type="InterPro" id="IPR046830">
    <property type="entry name" value="Calmod_bind_M"/>
</dbReference>
<keyword evidence="7" id="KW-0539">Nucleus</keyword>
<keyword evidence="3" id="KW-0805">Transcription regulation</keyword>
<evidence type="ECO:0000256" key="2">
    <source>
        <dbReference type="ARBA" id="ARBA00007214"/>
    </source>
</evidence>
<evidence type="ECO:0000256" key="5">
    <source>
        <dbReference type="ARBA" id="ARBA00023159"/>
    </source>
</evidence>
<feature type="domain" description="Calmodulin binding protein-like N-terminal" evidence="8">
    <location>
        <begin position="88"/>
        <end position="233"/>
    </location>
</feature>
<dbReference type="AlphaFoldDB" id="A0A5B7AQQ8"/>
<organism evidence="11">
    <name type="scientific">Davidia involucrata</name>
    <name type="common">Dove tree</name>
    <dbReference type="NCBI Taxonomy" id="16924"/>
    <lineage>
        <taxon>Eukaryota</taxon>
        <taxon>Viridiplantae</taxon>
        <taxon>Streptophyta</taxon>
        <taxon>Embryophyta</taxon>
        <taxon>Tracheophyta</taxon>
        <taxon>Spermatophyta</taxon>
        <taxon>Magnoliopsida</taxon>
        <taxon>eudicotyledons</taxon>
        <taxon>Gunneridae</taxon>
        <taxon>Pentapetalae</taxon>
        <taxon>asterids</taxon>
        <taxon>Cornales</taxon>
        <taxon>Nyssaceae</taxon>
        <taxon>Davidia</taxon>
    </lineage>
</organism>
<dbReference type="PANTHER" id="PTHR31713">
    <property type="entry name" value="OS02G0177800 PROTEIN"/>
    <property type="match status" value="1"/>
</dbReference>
<evidence type="ECO:0000259" key="9">
    <source>
        <dbReference type="Pfam" id="PF20451"/>
    </source>
</evidence>
<dbReference type="PANTHER" id="PTHR31713:SF43">
    <property type="entry name" value="CALMODULIN-BINDING PROTEIN 60 G"/>
    <property type="match status" value="1"/>
</dbReference>
<accession>A0A5B7AQQ8</accession>
<comment type="subcellular location">
    <subcellularLocation>
        <location evidence="1">Nucleus</location>
    </subcellularLocation>
</comment>
<dbReference type="GO" id="GO:0080142">
    <property type="term" value="P:regulation of salicylic acid biosynthetic process"/>
    <property type="evidence" value="ECO:0007669"/>
    <property type="project" value="TreeGrafter"/>
</dbReference>
<dbReference type="InterPro" id="IPR012416">
    <property type="entry name" value="CBP60"/>
</dbReference>
<proteinExistence type="inferred from homology"/>
<dbReference type="GO" id="GO:0005516">
    <property type="term" value="F:calmodulin binding"/>
    <property type="evidence" value="ECO:0007669"/>
    <property type="project" value="InterPro"/>
</dbReference>
<dbReference type="GO" id="GO:0003700">
    <property type="term" value="F:DNA-binding transcription factor activity"/>
    <property type="evidence" value="ECO:0007669"/>
    <property type="project" value="TreeGrafter"/>
</dbReference>
<protein>
    <recommendedName>
        <fullName evidence="12">Calmodulin-binding protein 60 D</fullName>
    </recommendedName>
</protein>
<evidence type="ECO:0000313" key="11">
    <source>
        <dbReference type="EMBL" id="MPA57463.1"/>
    </source>
</evidence>
<keyword evidence="5" id="KW-0010">Activator</keyword>
<feature type="domain" description="Calmodulin binding protein central" evidence="9">
    <location>
        <begin position="246"/>
        <end position="311"/>
    </location>
</feature>
<evidence type="ECO:0000259" key="8">
    <source>
        <dbReference type="Pfam" id="PF07887"/>
    </source>
</evidence>
<feature type="domain" description="Calmodulin binding protein C-terminal" evidence="10">
    <location>
        <begin position="317"/>
        <end position="378"/>
    </location>
</feature>
<dbReference type="InterPro" id="IPR046829">
    <property type="entry name" value="Calmod_bind_C"/>
</dbReference>
<dbReference type="Pfam" id="PF20451">
    <property type="entry name" value="Calmod_bind_M"/>
    <property type="match status" value="1"/>
</dbReference>
<gene>
    <name evidence="11" type="ORF">Din_026904</name>
</gene>
<dbReference type="GO" id="GO:0005634">
    <property type="term" value="C:nucleus"/>
    <property type="evidence" value="ECO:0007669"/>
    <property type="project" value="UniProtKB-SubCell"/>
</dbReference>
<evidence type="ECO:0000256" key="3">
    <source>
        <dbReference type="ARBA" id="ARBA00023015"/>
    </source>
</evidence>
<dbReference type="InterPro" id="IPR046831">
    <property type="entry name" value="Calmodulin_bind_N"/>
</dbReference>
<dbReference type="GO" id="GO:0043565">
    <property type="term" value="F:sequence-specific DNA binding"/>
    <property type="evidence" value="ECO:0007669"/>
    <property type="project" value="TreeGrafter"/>
</dbReference>
<evidence type="ECO:0000256" key="4">
    <source>
        <dbReference type="ARBA" id="ARBA00023125"/>
    </source>
</evidence>
<evidence type="ECO:0000256" key="1">
    <source>
        <dbReference type="ARBA" id="ARBA00004123"/>
    </source>
</evidence>
<keyword evidence="6" id="KW-0804">Transcription</keyword>
<evidence type="ECO:0000259" key="10">
    <source>
        <dbReference type="Pfam" id="PF20452"/>
    </source>
</evidence>
<reference evidence="11" key="1">
    <citation type="submission" date="2019-08" db="EMBL/GenBank/DDBJ databases">
        <title>Reference gene set and small RNA set construction with multiple tissues from Davidia involucrata Baill.</title>
        <authorList>
            <person name="Yang H."/>
            <person name="Zhou C."/>
            <person name="Li G."/>
            <person name="Wang J."/>
            <person name="Gao P."/>
            <person name="Wang M."/>
            <person name="Wang R."/>
            <person name="Zhao Y."/>
        </authorList>
    </citation>
    <scope>NUCLEOTIDE SEQUENCE</scope>
    <source>
        <tissue evidence="11">Mixed with DoveR01_LX</tissue>
    </source>
</reference>
<keyword evidence="4" id="KW-0238">DNA-binding</keyword>
<evidence type="ECO:0008006" key="12">
    <source>
        <dbReference type="Google" id="ProtNLM"/>
    </source>
</evidence>
<dbReference type="Pfam" id="PF07887">
    <property type="entry name" value="Calmodulin_bind"/>
    <property type="match status" value="1"/>
</dbReference>
<dbReference type="EMBL" id="GHES01026904">
    <property type="protein sequence ID" value="MPA57463.1"/>
    <property type="molecule type" value="Transcribed_RNA"/>
</dbReference>
<sequence length="571" mass="64141">MALKRHFSVVDDKGSENLSGDSKRPLTCASVFRDVMKGISLREFIPKLEPFIQKVVREEVEHAISRFHHSSLRLSHNQIESCGARAWHLHFDGKIPSTLFTGSRIESDDSKPVKIVILDPYSKIISSGPLSSMKIEIVALDGDFGADDQEDWTEKEFSANVIREREGKRPLVTGDLVITLRDGVGCIGDISFTDNSSWIRSRKFRLGARTVQSISSDVRIREARSEAFVVKDHRGESYKKHHPPYLGDEIWRLERIAKDGAFHTRLSSYGICTVKDFLQLYVTDPSSLRTIFGNGISNKKWETIIEHATSCVVDDDKLYVYYGAVERVGLVFNSIYKVVAATFDGHNYHSLDKLDIFQMRLVEDLKRHAYKNLNDLVPIDEPSVVGLARPLLSLQADPLCNPSLGLQYVNFPVAHEDEPEMQLNFNHMTTSPRCTFEVEDSSQLEVHLAQSFLPTHIFTPTLRNSFVLRNSFSGHYSAGNCWTPSGSLGPLVQAGHLAADDASQVETSSWLPSNEAEFGIASSFPNFGIHLSKNGKPKAGWCKIRAALKWGISVRRDVAAKRMEKLLFLDF</sequence>
<comment type="similarity">
    <text evidence="2">Belongs to the plant ACBP60 protein family.</text>
</comment>
<dbReference type="Pfam" id="PF20452">
    <property type="entry name" value="Calmod_bind_C"/>
    <property type="match status" value="1"/>
</dbReference>
<evidence type="ECO:0000256" key="7">
    <source>
        <dbReference type="ARBA" id="ARBA00023242"/>
    </source>
</evidence>